<dbReference type="EMBL" id="JAACJL010000017">
    <property type="protein sequence ID" value="KAF4618490.1"/>
    <property type="molecule type" value="Genomic_DNA"/>
</dbReference>
<dbReference type="PANTHER" id="PTHR10039:SF14">
    <property type="entry name" value="NACHT DOMAIN-CONTAINING PROTEIN"/>
    <property type="match status" value="1"/>
</dbReference>
<evidence type="ECO:0000259" key="2">
    <source>
        <dbReference type="Pfam" id="PF24883"/>
    </source>
</evidence>
<feature type="domain" description="Nephrocystin 3-like N-terminal" evidence="2">
    <location>
        <begin position="97"/>
        <end position="252"/>
    </location>
</feature>
<dbReference type="SUPFAM" id="SSF52540">
    <property type="entry name" value="P-loop containing nucleoside triphosphate hydrolases"/>
    <property type="match status" value="1"/>
</dbReference>
<dbReference type="AlphaFoldDB" id="A0A8H4QXH1"/>
<organism evidence="3 4">
    <name type="scientific">Agrocybe pediades</name>
    <dbReference type="NCBI Taxonomy" id="84607"/>
    <lineage>
        <taxon>Eukaryota</taxon>
        <taxon>Fungi</taxon>
        <taxon>Dikarya</taxon>
        <taxon>Basidiomycota</taxon>
        <taxon>Agaricomycotina</taxon>
        <taxon>Agaricomycetes</taxon>
        <taxon>Agaricomycetidae</taxon>
        <taxon>Agaricales</taxon>
        <taxon>Agaricineae</taxon>
        <taxon>Strophariaceae</taxon>
        <taxon>Agrocybe</taxon>
    </lineage>
</organism>
<sequence>MSWPPGAHGIPRFINFEQPAIIAGGDFTQQNHIDSRHYTFRSGEDAGYATLLENVAPNAMHDSKRVVDPPKCHPHTRVAILRSIIDWSKGIAGEEMNRKSFIWLNGGAGAGKSAIARSVAEQCSDQGLLLGSFFFATGDATRNHVDGLVATLCYQMCRILPGFRDIVSASIANDPLIFKSSISTQLITLLFDPFSRLILAGYPGASTTWIPRLIVIDGLDECSETMDQKNLLLALQEATKSTTLIRFLVCSRPEKHISSVFGLPQMSNIFFKIFVGDDYCASKDIRRYLEDKFKEIREGHLHKHTLPATWPAPKMVDDLVYKASGQFIYASTVIRYIESLDHKPHERLEVIFNLRPAYEDLPFAQLDALYRLIISRARNLPKVLDILAFPVLYGVFPVKAIEIMLQLNQDDVGVMLADLRSIVSVAVRYGYINGVVELRFLHKSVIDFLFDRQRAGKLYQDFSTARLQHIEYLIYIFSTEGYPEELNFYSEQPTVYPVNAVFDHDCVSSSILQLARQFPMFHFIKGFLSGSESDEHRVHSIFVHFLASYLKYLTKIKDVSKTANFVYEEQRSKSCESVLSVLENNFSDNWIAHFCYAFWYLLPAIPQMSSYKPRWGLLNIPFMAVGGHNDFLYAKHRGFTRSFSFRRFMKTMASFMSSGGYTIWRQSRSEGLIYWEGVYKISYMMTTGIRQKVIFAKAAAFCLDFLCDERSTTPNARRISRIIDIDRRKRREHPWRWRQLSPSRRSPHNRLVVLYYHGDWVEDDDLTRLGKAGRLLSRNRGCIDGWTQGAFNTATGIRTIREYFRILPQLDDQDPWINDPSGREREHYLSLLDFLPRILSLSGRYEPLVTMCRKKSFASLSLVWPKQARRARQAMERYLQRVDPQGSI</sequence>
<evidence type="ECO:0000313" key="3">
    <source>
        <dbReference type="EMBL" id="KAF4618490.1"/>
    </source>
</evidence>
<dbReference type="Pfam" id="PF24883">
    <property type="entry name" value="NPHP3_N"/>
    <property type="match status" value="1"/>
</dbReference>
<dbReference type="PANTHER" id="PTHR10039">
    <property type="entry name" value="AMELOGENIN"/>
    <property type="match status" value="1"/>
</dbReference>
<proteinExistence type="predicted"/>
<protein>
    <recommendedName>
        <fullName evidence="2">Nephrocystin 3-like N-terminal domain-containing protein</fullName>
    </recommendedName>
</protein>
<gene>
    <name evidence="3" type="ORF">D9613_009749</name>
</gene>
<name>A0A8H4QXH1_9AGAR</name>
<evidence type="ECO:0000313" key="4">
    <source>
        <dbReference type="Proteomes" id="UP000521872"/>
    </source>
</evidence>
<keyword evidence="1" id="KW-0677">Repeat</keyword>
<accession>A0A8H4QXH1</accession>
<evidence type="ECO:0000256" key="1">
    <source>
        <dbReference type="ARBA" id="ARBA00022737"/>
    </source>
</evidence>
<dbReference type="InterPro" id="IPR027417">
    <property type="entry name" value="P-loop_NTPase"/>
</dbReference>
<dbReference type="Proteomes" id="UP000521872">
    <property type="component" value="Unassembled WGS sequence"/>
</dbReference>
<dbReference type="InterPro" id="IPR056884">
    <property type="entry name" value="NPHP3-like_N"/>
</dbReference>
<comment type="caution">
    <text evidence="3">The sequence shown here is derived from an EMBL/GenBank/DDBJ whole genome shotgun (WGS) entry which is preliminary data.</text>
</comment>
<reference evidence="3 4" key="1">
    <citation type="submission" date="2019-12" db="EMBL/GenBank/DDBJ databases">
        <authorList>
            <person name="Floudas D."/>
            <person name="Bentzer J."/>
            <person name="Ahren D."/>
            <person name="Johansson T."/>
            <person name="Persson P."/>
            <person name="Tunlid A."/>
        </authorList>
    </citation>
    <scope>NUCLEOTIDE SEQUENCE [LARGE SCALE GENOMIC DNA]</scope>
    <source>
        <strain evidence="3 4">CBS 102.39</strain>
    </source>
</reference>
<keyword evidence="4" id="KW-1185">Reference proteome</keyword>